<evidence type="ECO:0000313" key="5">
    <source>
        <dbReference type="EMBL" id="PKU49837.1"/>
    </source>
</evidence>
<dbReference type="PROSITE" id="PS00041">
    <property type="entry name" value="HTH_ARAC_FAMILY_1"/>
    <property type="match status" value="1"/>
</dbReference>
<dbReference type="InterPro" id="IPR018062">
    <property type="entry name" value="HTH_AraC-typ_CS"/>
</dbReference>
<reference evidence="5 6" key="1">
    <citation type="submission" date="2017-10" db="EMBL/GenBank/DDBJ databases">
        <title>Draft genome of Lysinibacillus fusiformis strain Juneja, a laboratory-derived pathogen of Drosophila melanogaster.</title>
        <authorList>
            <person name="Smith B.R."/>
            <person name="Unckless R.L."/>
        </authorList>
    </citation>
    <scope>NUCLEOTIDE SEQUENCE [LARGE SCALE GENOMIC DNA]</scope>
    <source>
        <strain evidence="5 6">Juneja</strain>
    </source>
</reference>
<evidence type="ECO:0000256" key="1">
    <source>
        <dbReference type="ARBA" id="ARBA00023015"/>
    </source>
</evidence>
<comment type="caution">
    <text evidence="5">The sequence shown here is derived from an EMBL/GenBank/DDBJ whole genome shotgun (WGS) entry which is preliminary data.</text>
</comment>
<keyword evidence="1" id="KW-0805">Transcription regulation</keyword>
<dbReference type="SUPFAM" id="SSF46689">
    <property type="entry name" value="Homeodomain-like"/>
    <property type="match status" value="2"/>
</dbReference>
<accession>A0A2I0UUV4</accession>
<dbReference type="InterPro" id="IPR050959">
    <property type="entry name" value="MarA-like"/>
</dbReference>
<feature type="domain" description="HTH araC/xylS-type" evidence="4">
    <location>
        <begin position="23"/>
        <end position="121"/>
    </location>
</feature>
<dbReference type="AlphaFoldDB" id="A0A2I0UUV4"/>
<dbReference type="Gene3D" id="2.60.120.260">
    <property type="entry name" value="Galactose-binding domain-like"/>
    <property type="match status" value="1"/>
</dbReference>
<dbReference type="InterPro" id="IPR009057">
    <property type="entry name" value="Homeodomain-like_sf"/>
</dbReference>
<dbReference type="GO" id="GO:0003700">
    <property type="term" value="F:DNA-binding transcription factor activity"/>
    <property type="evidence" value="ECO:0007669"/>
    <property type="project" value="InterPro"/>
</dbReference>
<dbReference type="EMBL" id="PDFK01000012">
    <property type="protein sequence ID" value="PKU49837.1"/>
    <property type="molecule type" value="Genomic_DNA"/>
</dbReference>
<sequence length="308" mass="35837">MKNLDILYLKEVPSLYNHEIIIKKIILYVEENLYEPLTLENIAAQSNFSKYHFHRIFQSTIGMTVTEYIRLRRLANASSALLYTSERILDIALYYQFESQESFTRAFKEIYKLPPGKYRRMMSDVLKIKEETYMDTKVKGWFLSGSNPFNYEMGIDHEVVHQGKASGYLKSKTVLDSTEFATMMQTFKANQFVGKRIRLSCFIRTEEVDTYAGMWMRVDDTMEDVLQFDNMSNRPIKGTTNWNHYSIILDVPTQSAVISFGIILSGQGTVWADQFTFEEVNESIPTTNLEMHGELLDEPINLSFDEEI</sequence>
<dbReference type="GO" id="GO:0043565">
    <property type="term" value="F:sequence-specific DNA binding"/>
    <property type="evidence" value="ECO:0007669"/>
    <property type="project" value="InterPro"/>
</dbReference>
<dbReference type="Pfam" id="PF12833">
    <property type="entry name" value="HTH_18"/>
    <property type="match status" value="1"/>
</dbReference>
<evidence type="ECO:0000256" key="2">
    <source>
        <dbReference type="ARBA" id="ARBA00023125"/>
    </source>
</evidence>
<name>A0A2I0UUV4_9BACI</name>
<keyword evidence="2" id="KW-0238">DNA-binding</keyword>
<dbReference type="PANTHER" id="PTHR47504">
    <property type="entry name" value="RIGHT ORIGIN-BINDING PROTEIN"/>
    <property type="match status" value="1"/>
</dbReference>
<evidence type="ECO:0000259" key="4">
    <source>
        <dbReference type="PROSITE" id="PS01124"/>
    </source>
</evidence>
<dbReference type="RefSeq" id="WP_101967025.1">
    <property type="nucleotide sequence ID" value="NZ_PDFK01000012.1"/>
</dbReference>
<organism evidence="5 6">
    <name type="scientific">Lysinibacillus fusiformis</name>
    <dbReference type="NCBI Taxonomy" id="28031"/>
    <lineage>
        <taxon>Bacteria</taxon>
        <taxon>Bacillati</taxon>
        <taxon>Bacillota</taxon>
        <taxon>Bacilli</taxon>
        <taxon>Bacillales</taxon>
        <taxon>Bacillaceae</taxon>
        <taxon>Lysinibacillus</taxon>
    </lineage>
</organism>
<proteinExistence type="predicted"/>
<protein>
    <submittedName>
        <fullName evidence="5">AraC family transcriptional regulator</fullName>
    </submittedName>
</protein>
<dbReference type="Gene3D" id="1.10.10.60">
    <property type="entry name" value="Homeodomain-like"/>
    <property type="match status" value="2"/>
</dbReference>
<dbReference type="PROSITE" id="PS01124">
    <property type="entry name" value="HTH_ARAC_FAMILY_2"/>
    <property type="match status" value="1"/>
</dbReference>
<gene>
    <name evidence="5" type="ORF">CRI88_21660</name>
</gene>
<dbReference type="SMART" id="SM00342">
    <property type="entry name" value="HTH_ARAC"/>
    <property type="match status" value="1"/>
</dbReference>
<evidence type="ECO:0000313" key="6">
    <source>
        <dbReference type="Proteomes" id="UP000234956"/>
    </source>
</evidence>
<dbReference type="InterPro" id="IPR018060">
    <property type="entry name" value="HTH_AraC"/>
</dbReference>
<keyword evidence="3" id="KW-0804">Transcription</keyword>
<dbReference type="Proteomes" id="UP000234956">
    <property type="component" value="Unassembled WGS sequence"/>
</dbReference>
<evidence type="ECO:0000256" key="3">
    <source>
        <dbReference type="ARBA" id="ARBA00023163"/>
    </source>
</evidence>
<dbReference type="PANTHER" id="PTHR47504:SF6">
    <property type="entry name" value="ARAC-FAMILY TRANSCRIPTIONAL REGULATOR"/>
    <property type="match status" value="1"/>
</dbReference>